<keyword evidence="1" id="KW-0732">Signal</keyword>
<dbReference type="GO" id="GO:0009228">
    <property type="term" value="P:thiamine biosynthetic process"/>
    <property type="evidence" value="ECO:0007669"/>
    <property type="project" value="InterPro"/>
</dbReference>
<evidence type="ECO:0000259" key="2">
    <source>
        <dbReference type="Pfam" id="PF09084"/>
    </source>
</evidence>
<dbReference type="InterPro" id="IPR015168">
    <property type="entry name" value="SsuA/THI5"/>
</dbReference>
<dbReference type="PANTHER" id="PTHR31528:SF3">
    <property type="entry name" value="THIAMINE BIOSYNTHESIS PROTEIN HI_0357-RELATED"/>
    <property type="match status" value="1"/>
</dbReference>
<feature type="signal peptide" evidence="1">
    <location>
        <begin position="1"/>
        <end position="17"/>
    </location>
</feature>
<dbReference type="PANTHER" id="PTHR31528">
    <property type="entry name" value="4-AMINO-5-HYDROXYMETHYL-2-METHYLPYRIMIDINE PHOSPHATE SYNTHASE THI11-RELATED"/>
    <property type="match status" value="1"/>
</dbReference>
<name>A0A842IDB2_9RHOB</name>
<dbReference type="AlphaFoldDB" id="A0A842IDB2"/>
<sequence length="307" mass="33016">MKRLLISLMFLALPAQAADRFTVMLDWFVNPDHAPIIVAERRGYFRDAGLEVDLIPPADPSDPPKMVAAGQVDLALGYQPQLYLQHAGGLAVVRVGALVNDPLYCVMVKADGPATLADLAGKRIGFSVPGIEEAILHQMLRSNGVTPDEVEQINVNFALTTALASGQVDAVSGAFRNFEPHQMAGLGEKARCFLPEENGVPDYDELVYLANPQRMDRDRITRFLDATAHAARDIAADPAGTWADFKAYAPELDDALNAAAWSDTVPHLAQDPFALDPARYAAFGSFMAQAGLIPAAPPVGEIAVSLR</sequence>
<evidence type="ECO:0000256" key="1">
    <source>
        <dbReference type="SAM" id="SignalP"/>
    </source>
</evidence>
<proteinExistence type="predicted"/>
<dbReference type="InterPro" id="IPR027939">
    <property type="entry name" value="NMT1/THI5"/>
</dbReference>
<evidence type="ECO:0000313" key="4">
    <source>
        <dbReference type="Proteomes" id="UP000555411"/>
    </source>
</evidence>
<organism evidence="3 4">
    <name type="scientific">Paragemmobacter straminiformis</name>
    <dbReference type="NCBI Taxonomy" id="2045119"/>
    <lineage>
        <taxon>Bacteria</taxon>
        <taxon>Pseudomonadati</taxon>
        <taxon>Pseudomonadota</taxon>
        <taxon>Alphaproteobacteria</taxon>
        <taxon>Rhodobacterales</taxon>
        <taxon>Paracoccaceae</taxon>
        <taxon>Paragemmobacter</taxon>
    </lineage>
</organism>
<feature type="domain" description="SsuA/THI5-like" evidence="2">
    <location>
        <begin position="30"/>
        <end position="239"/>
    </location>
</feature>
<accession>A0A842IDB2</accession>
<dbReference type="Pfam" id="PF09084">
    <property type="entry name" value="NMT1"/>
    <property type="match status" value="1"/>
</dbReference>
<dbReference type="SUPFAM" id="SSF53850">
    <property type="entry name" value="Periplasmic binding protein-like II"/>
    <property type="match status" value="1"/>
</dbReference>
<dbReference type="Gene3D" id="3.40.190.10">
    <property type="entry name" value="Periplasmic binding protein-like II"/>
    <property type="match status" value="2"/>
</dbReference>
<evidence type="ECO:0000313" key="3">
    <source>
        <dbReference type="EMBL" id="MBC2837343.1"/>
    </source>
</evidence>
<dbReference type="Proteomes" id="UP000555411">
    <property type="component" value="Unassembled WGS sequence"/>
</dbReference>
<keyword evidence="4" id="KW-1185">Reference proteome</keyword>
<dbReference type="EMBL" id="JACLQD010000006">
    <property type="protein sequence ID" value="MBC2837343.1"/>
    <property type="molecule type" value="Genomic_DNA"/>
</dbReference>
<comment type="caution">
    <text evidence="3">The sequence shown here is derived from an EMBL/GenBank/DDBJ whole genome shotgun (WGS) entry which is preliminary data.</text>
</comment>
<gene>
    <name evidence="3" type="ORF">H7F16_17625</name>
</gene>
<reference evidence="3 4" key="1">
    <citation type="journal article" date="2017" name="Int. J. Syst. Evol. Microbiol.">
        <title>Gemmobacter straminiformis sp. nov., isolated from an artificial fountain.</title>
        <authorList>
            <person name="Kang J.Y."/>
            <person name="Kim M.J."/>
            <person name="Chun J."/>
            <person name="Son K.P."/>
            <person name="Jahng K.Y."/>
        </authorList>
    </citation>
    <scope>NUCLEOTIDE SEQUENCE [LARGE SCALE GENOMIC DNA]</scope>
    <source>
        <strain evidence="3 4">CAM-8</strain>
    </source>
</reference>
<protein>
    <submittedName>
        <fullName evidence="3">ABC transporter substrate-binding protein</fullName>
    </submittedName>
</protein>
<feature type="chain" id="PRO_5032967021" evidence="1">
    <location>
        <begin position="18"/>
        <end position="307"/>
    </location>
</feature>